<feature type="region of interest" description="Disordered" evidence="1">
    <location>
        <begin position="1"/>
        <end position="72"/>
    </location>
</feature>
<name>A0ABN3MU10_9ACTN</name>
<dbReference type="EMBL" id="BAAATA010000045">
    <property type="protein sequence ID" value="GAA2508741.1"/>
    <property type="molecule type" value="Genomic_DNA"/>
</dbReference>
<proteinExistence type="predicted"/>
<protein>
    <submittedName>
        <fullName evidence="2">Uncharacterized protein</fullName>
    </submittedName>
</protein>
<dbReference type="InterPro" id="IPR036812">
    <property type="entry name" value="NAD(P)_OxRdtase_dom_sf"/>
</dbReference>
<gene>
    <name evidence="2" type="ORF">GCM10010406_51550</name>
</gene>
<comment type="caution">
    <text evidence="2">The sequence shown here is derived from an EMBL/GenBank/DDBJ whole genome shotgun (WGS) entry which is preliminary data.</text>
</comment>
<dbReference type="RefSeq" id="WP_344385799.1">
    <property type="nucleotide sequence ID" value="NZ_BAAATA010000045.1"/>
</dbReference>
<dbReference type="Proteomes" id="UP001501358">
    <property type="component" value="Unassembled WGS sequence"/>
</dbReference>
<reference evidence="2 3" key="1">
    <citation type="journal article" date="2019" name="Int. J. Syst. Evol. Microbiol.">
        <title>The Global Catalogue of Microorganisms (GCM) 10K type strain sequencing project: providing services to taxonomists for standard genome sequencing and annotation.</title>
        <authorList>
            <consortium name="The Broad Institute Genomics Platform"/>
            <consortium name="The Broad Institute Genome Sequencing Center for Infectious Disease"/>
            <person name="Wu L."/>
            <person name="Ma J."/>
        </authorList>
    </citation>
    <scope>NUCLEOTIDE SEQUENCE [LARGE SCALE GENOMIC DNA]</scope>
    <source>
        <strain evidence="2 3">JCM 6307</strain>
    </source>
</reference>
<evidence type="ECO:0000313" key="3">
    <source>
        <dbReference type="Proteomes" id="UP001501358"/>
    </source>
</evidence>
<accession>A0ABN3MU10</accession>
<evidence type="ECO:0000256" key="1">
    <source>
        <dbReference type="SAM" id="MobiDB-lite"/>
    </source>
</evidence>
<organism evidence="2 3">
    <name type="scientific">Streptomyces thermolineatus</name>
    <dbReference type="NCBI Taxonomy" id="44033"/>
    <lineage>
        <taxon>Bacteria</taxon>
        <taxon>Bacillati</taxon>
        <taxon>Actinomycetota</taxon>
        <taxon>Actinomycetes</taxon>
        <taxon>Kitasatosporales</taxon>
        <taxon>Streptomycetaceae</taxon>
        <taxon>Streptomyces</taxon>
    </lineage>
</organism>
<dbReference type="SUPFAM" id="SSF51430">
    <property type="entry name" value="NAD(P)-linked oxidoreductase"/>
    <property type="match status" value="1"/>
</dbReference>
<evidence type="ECO:0000313" key="2">
    <source>
        <dbReference type="EMBL" id="GAA2508741.1"/>
    </source>
</evidence>
<sequence>MRAQDTRLGDAFAGLRPTSRSAPTPGAPSRPAWHLHPSPNVVVIPGSGQPETVRASAAAADTTLTPEDPARP</sequence>
<keyword evidence="3" id="KW-1185">Reference proteome</keyword>